<accession>A0A0F9CLH8</accession>
<dbReference type="SUPFAM" id="SSF81593">
    <property type="entry name" value="Nucleotidyltransferase substrate binding subunit/domain"/>
    <property type="match status" value="1"/>
</dbReference>
<reference evidence="1" key="1">
    <citation type="journal article" date="2015" name="Nature">
        <title>Complex archaea that bridge the gap between prokaryotes and eukaryotes.</title>
        <authorList>
            <person name="Spang A."/>
            <person name="Saw J.H."/>
            <person name="Jorgensen S.L."/>
            <person name="Zaremba-Niedzwiedzka K."/>
            <person name="Martijn J."/>
            <person name="Lind A.E."/>
            <person name="van Eijk R."/>
            <person name="Schleper C."/>
            <person name="Guy L."/>
            <person name="Ettema T.J."/>
        </authorList>
    </citation>
    <scope>NUCLEOTIDE SEQUENCE</scope>
</reference>
<evidence type="ECO:0008006" key="2">
    <source>
        <dbReference type="Google" id="ProtNLM"/>
    </source>
</evidence>
<name>A0A0F9CLH8_9ZZZZ</name>
<comment type="caution">
    <text evidence="1">The sequence shown here is derived from an EMBL/GenBank/DDBJ whole genome shotgun (WGS) entry which is preliminary data.</text>
</comment>
<dbReference type="NCBIfam" id="TIGR01987">
    <property type="entry name" value="HI0074"/>
    <property type="match status" value="1"/>
</dbReference>
<gene>
    <name evidence="1" type="ORF">LCGC14_2652300</name>
</gene>
<dbReference type="AlphaFoldDB" id="A0A0F9CLH8"/>
<protein>
    <recommendedName>
        <fullName evidence="2">Nucleotidyltransferase substrate binding protein</fullName>
    </recommendedName>
</protein>
<dbReference type="EMBL" id="LAZR01046032">
    <property type="protein sequence ID" value="KKK97481.1"/>
    <property type="molecule type" value="Genomic_DNA"/>
</dbReference>
<proteinExistence type="predicted"/>
<dbReference type="InterPro" id="IPR010235">
    <property type="entry name" value="HepT"/>
</dbReference>
<sequence length="134" mass="15808">MTDGDDIRWKQRFQNFEKAMGYLEKALDIENPDMVQKAGLIQFFEISFELAWKVMKDYLEEQGLSDLKYPREVIKTAFQSELIEDGHIWLKSLSDRNLTSHTYNETIAEEVVAEIRKSYYPLLNQLLNGLRKKV</sequence>
<feature type="non-terminal residue" evidence="1">
    <location>
        <position position="1"/>
    </location>
</feature>
<evidence type="ECO:0000313" key="1">
    <source>
        <dbReference type="EMBL" id="KKK97481.1"/>
    </source>
</evidence>
<dbReference type="Pfam" id="PF08780">
    <property type="entry name" value="NTase_sub_bind"/>
    <property type="match status" value="1"/>
</dbReference>
<dbReference type="Gene3D" id="1.20.120.330">
    <property type="entry name" value="Nucleotidyltransferases domain 2"/>
    <property type="match status" value="1"/>
</dbReference>
<organism evidence="1">
    <name type="scientific">marine sediment metagenome</name>
    <dbReference type="NCBI Taxonomy" id="412755"/>
    <lineage>
        <taxon>unclassified sequences</taxon>
        <taxon>metagenomes</taxon>
        <taxon>ecological metagenomes</taxon>
    </lineage>
</organism>